<evidence type="ECO:0000313" key="1">
    <source>
        <dbReference type="EMBL" id="GLQ10755.1"/>
    </source>
</evidence>
<accession>A0ABQ5UF85</accession>
<organism evidence="1 2">
    <name type="scientific">Devosia yakushimensis</name>
    <dbReference type="NCBI Taxonomy" id="470028"/>
    <lineage>
        <taxon>Bacteria</taxon>
        <taxon>Pseudomonadati</taxon>
        <taxon>Pseudomonadota</taxon>
        <taxon>Alphaproteobacteria</taxon>
        <taxon>Hyphomicrobiales</taxon>
        <taxon>Devosiaceae</taxon>
        <taxon>Devosia</taxon>
    </lineage>
</organism>
<proteinExistence type="predicted"/>
<dbReference type="Proteomes" id="UP001161406">
    <property type="component" value="Unassembled WGS sequence"/>
</dbReference>
<gene>
    <name evidence="1" type="ORF">GCM10007913_26870</name>
</gene>
<comment type="caution">
    <text evidence="1">The sequence shown here is derived from an EMBL/GenBank/DDBJ whole genome shotgun (WGS) entry which is preliminary data.</text>
</comment>
<reference evidence="1" key="1">
    <citation type="journal article" date="2014" name="Int. J. Syst. Evol. Microbiol.">
        <title>Complete genome of a new Firmicutes species belonging to the dominant human colonic microbiota ('Ruminococcus bicirculans') reveals two chromosomes and a selective capacity to utilize plant glucans.</title>
        <authorList>
            <consortium name="NISC Comparative Sequencing Program"/>
            <person name="Wegmann U."/>
            <person name="Louis P."/>
            <person name="Goesmann A."/>
            <person name="Henrissat B."/>
            <person name="Duncan S.H."/>
            <person name="Flint H.J."/>
        </authorList>
    </citation>
    <scope>NUCLEOTIDE SEQUENCE</scope>
    <source>
        <strain evidence="1">NBRC 103855</strain>
    </source>
</reference>
<keyword evidence="2" id="KW-1185">Reference proteome</keyword>
<evidence type="ECO:0000313" key="2">
    <source>
        <dbReference type="Proteomes" id="UP001161406"/>
    </source>
</evidence>
<name>A0ABQ5UF85_9HYPH</name>
<dbReference type="RefSeq" id="WP_284391636.1">
    <property type="nucleotide sequence ID" value="NZ_BSNG01000001.1"/>
</dbReference>
<sequence length="315" mass="33277">MNGLLERIVAASGVPDLVDILAARLSPTDLQSLLLEVYDRRSSARSPADLLADYEKSRFFGAASLAPADAAEWEAVLSASAGDCQFLTLSPMAPLGACAVVAPVGQSWSVPTVRTGEVVSDATNVLALEAALLRRAAAKRDPKSQDIVHLATTHRVVRPQAYAKPGLLAHFALSAMVSAGRDRGSLGFEAAALHAQIGAWLTAYRRYFGPKLRLGISYTLPRPGNPDARLEALRALAEAHNAELIEDAERPAANGYYAGFCFHLLGGWPGGELRQLADGGMVDWTAKLLGNAKERLLISGCGVEGLVALRGQGTA</sequence>
<protein>
    <submittedName>
        <fullName evidence="1">Uncharacterized protein</fullName>
    </submittedName>
</protein>
<dbReference type="EMBL" id="BSNG01000001">
    <property type="protein sequence ID" value="GLQ10755.1"/>
    <property type="molecule type" value="Genomic_DNA"/>
</dbReference>
<reference evidence="1" key="2">
    <citation type="submission" date="2023-01" db="EMBL/GenBank/DDBJ databases">
        <title>Draft genome sequence of Devosia yakushimensis strain NBRC 103855.</title>
        <authorList>
            <person name="Sun Q."/>
            <person name="Mori K."/>
        </authorList>
    </citation>
    <scope>NUCLEOTIDE SEQUENCE</scope>
    <source>
        <strain evidence="1">NBRC 103855</strain>
    </source>
</reference>